<name>S4PPL9_9NEOP</name>
<sequence length="68" mass="7441">MTVTYLTTPLTLYNPAVCVGGNSYPCLSINTNGRHRLESESPHNETWPAPVPTLTTPRAPLECYSAVH</sequence>
<accession>S4PPL9</accession>
<feature type="non-terminal residue" evidence="1">
    <location>
        <position position="68"/>
    </location>
</feature>
<organism evidence="1">
    <name type="scientific">Pararge aegeria</name>
    <name type="common">speckled wood butterfly</name>
    <dbReference type="NCBI Taxonomy" id="116150"/>
    <lineage>
        <taxon>Eukaryota</taxon>
        <taxon>Metazoa</taxon>
        <taxon>Ecdysozoa</taxon>
        <taxon>Arthropoda</taxon>
        <taxon>Hexapoda</taxon>
        <taxon>Insecta</taxon>
        <taxon>Pterygota</taxon>
        <taxon>Neoptera</taxon>
        <taxon>Endopterygota</taxon>
        <taxon>Lepidoptera</taxon>
        <taxon>Glossata</taxon>
        <taxon>Ditrysia</taxon>
        <taxon>Papilionoidea</taxon>
        <taxon>Nymphalidae</taxon>
        <taxon>Satyrinae</taxon>
        <taxon>Satyrini</taxon>
        <taxon>Parargina</taxon>
        <taxon>Pararge</taxon>
    </lineage>
</organism>
<evidence type="ECO:0000313" key="1">
    <source>
        <dbReference type="EMBL" id="JAA90205.1"/>
    </source>
</evidence>
<reference evidence="1" key="2">
    <citation type="submission" date="2013-05" db="EMBL/GenBank/DDBJ databases">
        <authorList>
            <person name="Carter J.-M."/>
            <person name="Baker S.C."/>
            <person name="Pink R."/>
            <person name="Carter D.R.F."/>
            <person name="Collins A."/>
            <person name="Tomlin J."/>
            <person name="Gibbs M."/>
            <person name="Breuker C.J."/>
        </authorList>
    </citation>
    <scope>NUCLEOTIDE SEQUENCE</scope>
    <source>
        <tissue evidence="1">Ovary</tissue>
    </source>
</reference>
<dbReference type="AlphaFoldDB" id="S4PPL9"/>
<proteinExistence type="predicted"/>
<reference evidence="1" key="1">
    <citation type="journal article" date="2013" name="BMC Genomics">
        <title>Unscrambling butterfly oogenesis.</title>
        <authorList>
            <person name="Carter J.M."/>
            <person name="Baker S.C."/>
            <person name="Pink R."/>
            <person name="Carter D.R."/>
            <person name="Collins A."/>
            <person name="Tomlin J."/>
            <person name="Gibbs M."/>
            <person name="Breuker C.J."/>
        </authorList>
    </citation>
    <scope>NUCLEOTIDE SEQUENCE</scope>
    <source>
        <tissue evidence="1">Ovary</tissue>
    </source>
</reference>
<dbReference type="EMBL" id="GAIX01002355">
    <property type="protein sequence ID" value="JAA90205.1"/>
    <property type="molecule type" value="Transcribed_RNA"/>
</dbReference>
<protein>
    <submittedName>
        <fullName evidence="1">Uncharacterized protein</fullName>
    </submittedName>
</protein>